<name>A0A4P9W4V0_9FUNG</name>
<dbReference type="EMBL" id="KZ998782">
    <property type="protein sequence ID" value="RKO85750.1"/>
    <property type="molecule type" value="Genomic_DNA"/>
</dbReference>
<evidence type="ECO:0000313" key="2">
    <source>
        <dbReference type="EMBL" id="RKO85750.1"/>
    </source>
</evidence>
<evidence type="ECO:0000313" key="3">
    <source>
        <dbReference type="Proteomes" id="UP000269721"/>
    </source>
</evidence>
<evidence type="ECO:0000256" key="1">
    <source>
        <dbReference type="SAM" id="Coils"/>
    </source>
</evidence>
<proteinExistence type="predicted"/>
<keyword evidence="3" id="KW-1185">Reference proteome</keyword>
<organism evidence="2 3">
    <name type="scientific">Blyttiomyces helicus</name>
    <dbReference type="NCBI Taxonomy" id="388810"/>
    <lineage>
        <taxon>Eukaryota</taxon>
        <taxon>Fungi</taxon>
        <taxon>Fungi incertae sedis</taxon>
        <taxon>Chytridiomycota</taxon>
        <taxon>Chytridiomycota incertae sedis</taxon>
        <taxon>Chytridiomycetes</taxon>
        <taxon>Chytridiomycetes incertae sedis</taxon>
        <taxon>Blyttiomyces</taxon>
    </lineage>
</organism>
<protein>
    <submittedName>
        <fullName evidence="2">Uncharacterized protein</fullName>
    </submittedName>
</protein>
<dbReference type="Proteomes" id="UP000269721">
    <property type="component" value="Unassembled WGS sequence"/>
</dbReference>
<keyword evidence="1" id="KW-0175">Coiled coil</keyword>
<feature type="coiled-coil region" evidence="1">
    <location>
        <begin position="346"/>
        <end position="373"/>
    </location>
</feature>
<accession>A0A4P9W4V0</accession>
<sequence>MGGMLGGSLTQNLTASRFLEAEKWTNLLKASGNRAMALQRKVSAGAQDGRVGEGEVEWEKRNILGSSDSRGAISWGVRPRRHNVISPGTKTTVKSLFGCLIFKQAFLARCGGLEHASPVAVWPLTNVALGLSASSSCKEDQPGSPMSFRPCRRSTLKVTAGRGSVPPREFAYFVDPFGGSCGDPDIEVLEGPLRQSPLRRRFDKSYPQGTLPFFLIEALRHVKGVCLSLHLCRANLDDLPLDSLHQIEKLLTFVRNNGNVWEEAPGWFGEIYRKYEDPSTTLNEFMKSLDTFASRARAILNEVILPAFRADFSIEAAISSRDSKLELSRASLKATLAELQARDDELHQLRGTAARYRAQLIKAEAEIGALRTNVGLHAIGSDLSPDVIANAFEGLYASVHSLTQRLVPISAPEHPPLAFLMMCPNTTTSPIKKNHATYAAESMVSEVILDILSTDLLELDQLDAIIAKLEDGESARPDGELQARELSRDKATLASRTWARLHAAVASPSCHPDFRTLIATFAKSYITCLSDLFGKAAPTSGVENIVHAAVLLRLRIGAIGAEPFMPVPAGPGDAYSRHLEKLGIQDARLNEVHAQAAYQGTRRFDEETMATAAPCHGKLNFRFAYFPGLRTGKVVMAKCRVFCE</sequence>
<reference evidence="3" key="1">
    <citation type="journal article" date="2018" name="Nat. Microbiol.">
        <title>Leveraging single-cell genomics to expand the fungal tree of life.</title>
        <authorList>
            <person name="Ahrendt S.R."/>
            <person name="Quandt C.A."/>
            <person name="Ciobanu D."/>
            <person name="Clum A."/>
            <person name="Salamov A."/>
            <person name="Andreopoulos B."/>
            <person name="Cheng J.F."/>
            <person name="Woyke T."/>
            <person name="Pelin A."/>
            <person name="Henrissat B."/>
            <person name="Reynolds N.K."/>
            <person name="Benny G.L."/>
            <person name="Smith M.E."/>
            <person name="James T.Y."/>
            <person name="Grigoriev I.V."/>
        </authorList>
    </citation>
    <scope>NUCLEOTIDE SEQUENCE [LARGE SCALE GENOMIC DNA]</scope>
</reference>
<dbReference type="AlphaFoldDB" id="A0A4P9W4V0"/>
<gene>
    <name evidence="2" type="ORF">BDK51DRAFT_45668</name>
</gene>